<evidence type="ECO:0000259" key="2">
    <source>
        <dbReference type="PROSITE" id="PS51903"/>
    </source>
</evidence>
<protein>
    <submittedName>
        <fullName evidence="3">Clp protease</fullName>
    </submittedName>
</protein>
<keyword evidence="1" id="KW-0677">Repeat</keyword>
<dbReference type="KEGG" id="kqi:F1D05_14510"/>
<keyword evidence="3" id="KW-0645">Protease</keyword>
<dbReference type="GO" id="GO:0006508">
    <property type="term" value="P:proteolysis"/>
    <property type="evidence" value="ECO:0007669"/>
    <property type="project" value="UniProtKB-KW"/>
</dbReference>
<dbReference type="SUPFAM" id="SSF81923">
    <property type="entry name" value="Double Clp-N motif"/>
    <property type="match status" value="2"/>
</dbReference>
<gene>
    <name evidence="3" type="ORF">F1D05_14510</name>
</gene>
<evidence type="ECO:0000313" key="3">
    <source>
        <dbReference type="EMBL" id="QNE18899.1"/>
    </source>
</evidence>
<feature type="domain" description="Clp R" evidence="2">
    <location>
        <begin position="2"/>
        <end position="160"/>
    </location>
</feature>
<reference evidence="4" key="1">
    <citation type="submission" date="2019-09" db="EMBL/GenBank/DDBJ databases">
        <title>Antimicrobial potential of Antarctic Bacteria.</title>
        <authorList>
            <person name="Benaud N."/>
            <person name="Edwards R.J."/>
            <person name="Ferrari B.C."/>
        </authorList>
    </citation>
    <scope>NUCLEOTIDE SEQUENCE [LARGE SCALE GENOMIC DNA]</scope>
    <source>
        <strain evidence="4">SPB151</strain>
    </source>
</reference>
<reference evidence="3 4" key="2">
    <citation type="journal article" date="2020" name="Microbiol. Resour. Announc.">
        <title>Antarctic desert soil bacteria exhibit high novel natural product potential, evaluated through long-read genome sequencing and comparative genomics.</title>
        <authorList>
            <person name="Benaud N."/>
            <person name="Edwards R.J."/>
            <person name="Amos T.G."/>
            <person name="D'Agostino P.M."/>
            <person name="Gutierrez-Chavez C."/>
            <person name="Montgomery K."/>
            <person name="Nicetic I."/>
            <person name="Ferrari B.C."/>
        </authorList>
    </citation>
    <scope>NUCLEOTIDE SEQUENCE [LARGE SCALE GENOMIC DNA]</scope>
    <source>
        <strain evidence="3 4">SPB151</strain>
    </source>
</reference>
<keyword evidence="3" id="KW-0378">Hydrolase</keyword>
<organism evidence="3 4">
    <name type="scientific">Kribbella qitaiheensis</name>
    <dbReference type="NCBI Taxonomy" id="1544730"/>
    <lineage>
        <taxon>Bacteria</taxon>
        <taxon>Bacillati</taxon>
        <taxon>Actinomycetota</taxon>
        <taxon>Actinomycetes</taxon>
        <taxon>Propionibacteriales</taxon>
        <taxon>Kribbellaceae</taxon>
        <taxon>Kribbella</taxon>
    </lineage>
</organism>
<name>A0A7G6WY34_9ACTN</name>
<proteinExistence type="predicted"/>
<sequence length="163" mass="17330">MTTKLKDVRTVLVQDAREEAALDGSAAIEAEHVLLGLARQPGGRVAELLAEAGLTREAIRAALDREWEGTLAVAGIAVAVAELPPATPDRGRQPKFGESAKLVLKRAAEKAKRLGANRLTAAHILVGILDTDLGRVARALDLAGIDRPALLIRVQWLAGEEVR</sequence>
<evidence type="ECO:0000256" key="1">
    <source>
        <dbReference type="PROSITE-ProRule" id="PRU01251"/>
    </source>
</evidence>
<keyword evidence="4" id="KW-1185">Reference proteome</keyword>
<dbReference type="GO" id="GO:0008233">
    <property type="term" value="F:peptidase activity"/>
    <property type="evidence" value="ECO:0007669"/>
    <property type="project" value="UniProtKB-KW"/>
</dbReference>
<dbReference type="Proteomes" id="UP000515563">
    <property type="component" value="Chromosome"/>
</dbReference>
<dbReference type="Gene3D" id="1.10.1780.10">
    <property type="entry name" value="Clp, N-terminal domain"/>
    <property type="match status" value="1"/>
</dbReference>
<dbReference type="InterPro" id="IPR004176">
    <property type="entry name" value="Clp_R_N"/>
</dbReference>
<accession>A0A7G6WY34</accession>
<dbReference type="Pfam" id="PF02861">
    <property type="entry name" value="Clp_N"/>
    <property type="match status" value="1"/>
</dbReference>
<dbReference type="InterPro" id="IPR036628">
    <property type="entry name" value="Clp_N_dom_sf"/>
</dbReference>
<dbReference type="AlphaFoldDB" id="A0A7G6WY34"/>
<evidence type="ECO:0000313" key="4">
    <source>
        <dbReference type="Proteomes" id="UP000515563"/>
    </source>
</evidence>
<dbReference type="EMBL" id="CP043661">
    <property type="protein sequence ID" value="QNE18899.1"/>
    <property type="molecule type" value="Genomic_DNA"/>
</dbReference>
<dbReference type="RefSeq" id="WP_185448197.1">
    <property type="nucleotide sequence ID" value="NZ_CP043661.1"/>
</dbReference>
<dbReference type="PROSITE" id="PS51903">
    <property type="entry name" value="CLP_R"/>
    <property type="match status" value="1"/>
</dbReference>